<protein>
    <submittedName>
        <fullName evidence="2">Uncharacterized protein</fullName>
    </submittedName>
</protein>
<reference evidence="2 3" key="1">
    <citation type="journal article" date="2014" name="Genome Announc.">
        <title>Genome Sequence of Afipia felis Strain 76713, Isolated in Hospital Water Using an Amoeba Co-Culture Procedure.</title>
        <authorList>
            <person name="Benamar S."/>
            <person name="La Scola B."/>
            <person name="Croce O."/>
        </authorList>
    </citation>
    <scope>NUCLEOTIDE SEQUENCE [LARGE SCALE GENOMIC DNA]</scope>
    <source>
        <strain evidence="2 3">76713</strain>
    </source>
</reference>
<evidence type="ECO:0000313" key="2">
    <source>
        <dbReference type="EMBL" id="CEG08448.1"/>
    </source>
</evidence>
<keyword evidence="3" id="KW-1185">Reference proteome</keyword>
<evidence type="ECO:0000256" key="1">
    <source>
        <dbReference type="SAM" id="MobiDB-lite"/>
    </source>
</evidence>
<evidence type="ECO:0000313" key="3">
    <source>
        <dbReference type="Proteomes" id="UP000035762"/>
    </source>
</evidence>
<feature type="region of interest" description="Disordered" evidence="1">
    <location>
        <begin position="13"/>
        <end position="42"/>
    </location>
</feature>
<dbReference type="Proteomes" id="UP000035762">
    <property type="component" value="Unassembled WGS sequence"/>
</dbReference>
<name>A0A090N7E2_AFIFE</name>
<accession>A0A090N7E2</accession>
<dbReference type="AlphaFoldDB" id="A0A090N7E2"/>
<gene>
    <name evidence="2" type="ORF">BN961_01863</name>
</gene>
<comment type="caution">
    <text evidence="2">The sequence shown here is derived from an EMBL/GenBank/DDBJ whole genome shotgun (WGS) entry which is preliminary data.</text>
</comment>
<dbReference type="EMBL" id="CCAZ020000001">
    <property type="protein sequence ID" value="CEG08448.1"/>
    <property type="molecule type" value="Genomic_DNA"/>
</dbReference>
<sequence>MPSVRNIHAISVHGRTQRAHAASMRPSISAAMANENEIEKPT</sequence>
<organism evidence="2 3">
    <name type="scientific">Afipia felis</name>
    <name type="common">Cat scratch disease bacillus</name>
    <dbReference type="NCBI Taxonomy" id="1035"/>
    <lineage>
        <taxon>Bacteria</taxon>
        <taxon>Pseudomonadati</taxon>
        <taxon>Pseudomonadota</taxon>
        <taxon>Alphaproteobacteria</taxon>
        <taxon>Hyphomicrobiales</taxon>
        <taxon>Nitrobacteraceae</taxon>
        <taxon>Afipia</taxon>
    </lineage>
</organism>
<proteinExistence type="predicted"/>